<dbReference type="Proteomes" id="UP000239241">
    <property type="component" value="Unassembled WGS sequence"/>
</dbReference>
<keyword evidence="1" id="KW-0805">Transcription regulation</keyword>
<dbReference type="Gene3D" id="1.10.10.10">
    <property type="entry name" value="Winged helix-like DNA-binding domain superfamily/Winged helix DNA-binding domain"/>
    <property type="match status" value="1"/>
</dbReference>
<gene>
    <name evidence="5" type="ORF">C5E16_01940</name>
</gene>
<keyword evidence="3" id="KW-0804">Transcription</keyword>
<feature type="domain" description="HTH hxlR-type" evidence="4">
    <location>
        <begin position="35"/>
        <end position="134"/>
    </location>
</feature>
<dbReference type="EMBL" id="PSXY01000002">
    <property type="protein sequence ID" value="PPF71032.1"/>
    <property type="molecule type" value="Genomic_DNA"/>
</dbReference>
<dbReference type="AlphaFoldDB" id="A0A2S5VXJ6"/>
<dbReference type="GO" id="GO:0003677">
    <property type="term" value="F:DNA binding"/>
    <property type="evidence" value="ECO:0007669"/>
    <property type="project" value="UniProtKB-KW"/>
</dbReference>
<organism evidence="5 6">
    <name type="scientific">Clavibacter michiganensis</name>
    <dbReference type="NCBI Taxonomy" id="28447"/>
    <lineage>
        <taxon>Bacteria</taxon>
        <taxon>Bacillati</taxon>
        <taxon>Actinomycetota</taxon>
        <taxon>Actinomycetes</taxon>
        <taxon>Micrococcales</taxon>
        <taxon>Microbacteriaceae</taxon>
        <taxon>Clavibacter</taxon>
    </lineage>
</organism>
<evidence type="ECO:0000313" key="5">
    <source>
        <dbReference type="EMBL" id="PPF71032.1"/>
    </source>
</evidence>
<dbReference type="SUPFAM" id="SSF46785">
    <property type="entry name" value="Winged helix' DNA-binding domain"/>
    <property type="match status" value="1"/>
</dbReference>
<sequence length="145" mass="15876">MCYLLCSDYERGSAMVEDLNETAPDSRASFDVGACPSFVAAMDVIGRRWSGLIIEAIGQGNTGFAEISRFIGVIGDTMLARRLRELEDDSLVVREVLDGPPVRVRYSLTGRGAELLPILQQIVLWGHAHALAGTRTPEHRFEGAE</sequence>
<dbReference type="InterPro" id="IPR036390">
    <property type="entry name" value="WH_DNA-bd_sf"/>
</dbReference>
<dbReference type="Pfam" id="PF01638">
    <property type="entry name" value="HxlR"/>
    <property type="match status" value="1"/>
</dbReference>
<evidence type="ECO:0000256" key="2">
    <source>
        <dbReference type="ARBA" id="ARBA00023125"/>
    </source>
</evidence>
<reference evidence="5 6" key="1">
    <citation type="submission" date="2018-02" db="EMBL/GenBank/DDBJ databases">
        <title>Bacteriophage NCPPB3778 and a type I-E CRISPR drive the evolution of the US Biological Select Agent, Rathayibacter toxicus.</title>
        <authorList>
            <person name="Davis E.W.II."/>
            <person name="Tabima J.F."/>
            <person name="Weisberg A.J."/>
            <person name="Lopes L.D."/>
            <person name="Wiseman M.S."/>
            <person name="Wiseman M.S."/>
            <person name="Pupko T."/>
            <person name="Belcher M.S."/>
            <person name="Sechler A.J."/>
            <person name="Tancos M.A."/>
            <person name="Schroeder B.K."/>
            <person name="Murray T.D."/>
            <person name="Luster D.G."/>
            <person name="Schneider W.L."/>
            <person name="Rogers E."/>
            <person name="Andreote F.D."/>
            <person name="Grunwald N.J."/>
            <person name="Putnam M.L."/>
            <person name="Chang J.H."/>
        </authorList>
    </citation>
    <scope>NUCLEOTIDE SEQUENCE [LARGE SCALE GENOMIC DNA]</scope>
    <source>
        <strain evidence="5 6">AY1B3</strain>
    </source>
</reference>
<dbReference type="InterPro" id="IPR002577">
    <property type="entry name" value="HTH_HxlR"/>
</dbReference>
<evidence type="ECO:0000256" key="3">
    <source>
        <dbReference type="ARBA" id="ARBA00023163"/>
    </source>
</evidence>
<keyword evidence="2" id="KW-0238">DNA-binding</keyword>
<dbReference type="PROSITE" id="PS51118">
    <property type="entry name" value="HTH_HXLR"/>
    <property type="match status" value="1"/>
</dbReference>
<proteinExistence type="predicted"/>
<comment type="caution">
    <text evidence="5">The sequence shown here is derived from an EMBL/GenBank/DDBJ whole genome shotgun (WGS) entry which is preliminary data.</text>
</comment>
<dbReference type="InterPro" id="IPR036388">
    <property type="entry name" value="WH-like_DNA-bd_sf"/>
</dbReference>
<accession>A0A2S5VXJ6</accession>
<name>A0A2S5VXJ6_9MICO</name>
<evidence type="ECO:0000256" key="1">
    <source>
        <dbReference type="ARBA" id="ARBA00023015"/>
    </source>
</evidence>
<dbReference type="PANTHER" id="PTHR33204:SF37">
    <property type="entry name" value="HTH-TYPE TRANSCRIPTIONAL REGULATOR YODB"/>
    <property type="match status" value="1"/>
</dbReference>
<evidence type="ECO:0000313" key="6">
    <source>
        <dbReference type="Proteomes" id="UP000239241"/>
    </source>
</evidence>
<evidence type="ECO:0000259" key="4">
    <source>
        <dbReference type="PROSITE" id="PS51118"/>
    </source>
</evidence>
<dbReference type="PANTHER" id="PTHR33204">
    <property type="entry name" value="TRANSCRIPTIONAL REGULATOR, MARR FAMILY"/>
    <property type="match status" value="1"/>
</dbReference>
<protein>
    <submittedName>
        <fullName evidence="5">Transcriptional regulator</fullName>
    </submittedName>
</protein>